<dbReference type="InterPro" id="IPR000690">
    <property type="entry name" value="Matrin/U1-C_Znf_C2H2"/>
</dbReference>
<protein>
    <recommendedName>
        <fullName evidence="9">Matrin-type domain-containing protein</fullName>
    </recommendedName>
</protein>
<dbReference type="GO" id="GO:0008270">
    <property type="term" value="F:zinc ion binding"/>
    <property type="evidence" value="ECO:0007669"/>
    <property type="project" value="UniProtKB-KW"/>
</dbReference>
<dbReference type="PANTHER" id="PTHR12786:SF2">
    <property type="entry name" value="SPLICING FACTOR 3A SUBUNIT 3"/>
    <property type="match status" value="1"/>
</dbReference>
<dbReference type="InterPro" id="IPR051421">
    <property type="entry name" value="RNA_Proc_DNA_Dmg_Regulator"/>
</dbReference>
<keyword evidence="6" id="KW-0862">Zinc</keyword>
<feature type="compositionally biased region" description="Basic and acidic residues" evidence="8">
    <location>
        <begin position="281"/>
        <end position="290"/>
    </location>
</feature>
<keyword evidence="7" id="KW-0539">Nucleus</keyword>
<dbReference type="PROSITE" id="PS50171">
    <property type="entry name" value="ZF_MATRIN"/>
    <property type="match status" value="1"/>
</dbReference>
<dbReference type="OrthoDB" id="2160351at2759"/>
<organism evidence="10 11">
    <name type="scientific">Patellaria atrata CBS 101060</name>
    <dbReference type="NCBI Taxonomy" id="1346257"/>
    <lineage>
        <taxon>Eukaryota</taxon>
        <taxon>Fungi</taxon>
        <taxon>Dikarya</taxon>
        <taxon>Ascomycota</taxon>
        <taxon>Pezizomycotina</taxon>
        <taxon>Dothideomycetes</taxon>
        <taxon>Dothideomycetes incertae sedis</taxon>
        <taxon>Patellariales</taxon>
        <taxon>Patellariaceae</taxon>
        <taxon>Patellaria</taxon>
    </lineage>
</organism>
<dbReference type="InterPro" id="IPR024598">
    <property type="entry name" value="SF3a60/Prp9_C"/>
</dbReference>
<dbReference type="EMBL" id="MU006091">
    <property type="protein sequence ID" value="KAF2841256.1"/>
    <property type="molecule type" value="Genomic_DNA"/>
</dbReference>
<evidence type="ECO:0000256" key="1">
    <source>
        <dbReference type="ARBA" id="ARBA00004123"/>
    </source>
</evidence>
<evidence type="ECO:0000256" key="8">
    <source>
        <dbReference type="SAM" id="MobiDB-lite"/>
    </source>
</evidence>
<gene>
    <name evidence="10" type="ORF">M501DRAFT_989792</name>
</gene>
<dbReference type="AlphaFoldDB" id="A0A9P4VPV8"/>
<dbReference type="PROSITE" id="PS00028">
    <property type="entry name" value="ZINC_FINGER_C2H2_1"/>
    <property type="match status" value="1"/>
</dbReference>
<keyword evidence="4" id="KW-0479">Metal-binding</keyword>
<evidence type="ECO:0000256" key="7">
    <source>
        <dbReference type="ARBA" id="ARBA00023242"/>
    </source>
</evidence>
<evidence type="ECO:0000313" key="10">
    <source>
        <dbReference type="EMBL" id="KAF2841256.1"/>
    </source>
</evidence>
<feature type="domain" description="Matrin-type" evidence="9">
    <location>
        <begin position="410"/>
        <end position="441"/>
    </location>
</feature>
<dbReference type="GO" id="GO:0003723">
    <property type="term" value="F:RNA binding"/>
    <property type="evidence" value="ECO:0007669"/>
    <property type="project" value="InterPro"/>
</dbReference>
<keyword evidence="3" id="KW-0597">Phosphoprotein</keyword>
<comment type="similarity">
    <text evidence="2">Belongs to the SF3A3 family.</text>
</comment>
<dbReference type="InterPro" id="IPR021966">
    <property type="entry name" value="SF3a60_bindingd"/>
</dbReference>
<comment type="subcellular location">
    <subcellularLocation>
        <location evidence="1">Nucleus</location>
    </subcellularLocation>
</comment>
<dbReference type="GO" id="GO:0005681">
    <property type="term" value="C:spliceosomal complex"/>
    <property type="evidence" value="ECO:0007669"/>
    <property type="project" value="InterPro"/>
</dbReference>
<reference evidence="10" key="1">
    <citation type="journal article" date="2020" name="Stud. Mycol.">
        <title>101 Dothideomycetes genomes: a test case for predicting lifestyles and emergence of pathogens.</title>
        <authorList>
            <person name="Haridas S."/>
            <person name="Albert R."/>
            <person name="Binder M."/>
            <person name="Bloem J."/>
            <person name="Labutti K."/>
            <person name="Salamov A."/>
            <person name="Andreopoulos B."/>
            <person name="Baker S."/>
            <person name="Barry K."/>
            <person name="Bills G."/>
            <person name="Bluhm B."/>
            <person name="Cannon C."/>
            <person name="Castanera R."/>
            <person name="Culley D."/>
            <person name="Daum C."/>
            <person name="Ezra D."/>
            <person name="Gonzalez J."/>
            <person name="Henrissat B."/>
            <person name="Kuo A."/>
            <person name="Liang C."/>
            <person name="Lipzen A."/>
            <person name="Lutzoni F."/>
            <person name="Magnuson J."/>
            <person name="Mondo S."/>
            <person name="Nolan M."/>
            <person name="Ohm R."/>
            <person name="Pangilinan J."/>
            <person name="Park H.-J."/>
            <person name="Ramirez L."/>
            <person name="Alfaro M."/>
            <person name="Sun H."/>
            <person name="Tritt A."/>
            <person name="Yoshinaga Y."/>
            <person name="Zwiers L.-H."/>
            <person name="Turgeon B."/>
            <person name="Goodwin S."/>
            <person name="Spatafora J."/>
            <person name="Crous P."/>
            <person name="Grigoriev I."/>
        </authorList>
    </citation>
    <scope>NUCLEOTIDE SEQUENCE</scope>
    <source>
        <strain evidence="10">CBS 101060</strain>
    </source>
</reference>
<evidence type="ECO:0000313" key="11">
    <source>
        <dbReference type="Proteomes" id="UP000799429"/>
    </source>
</evidence>
<accession>A0A9P4VPV8</accession>
<name>A0A9P4VPV8_9PEZI</name>
<evidence type="ECO:0000259" key="9">
    <source>
        <dbReference type="PROSITE" id="PS50171"/>
    </source>
</evidence>
<dbReference type="Pfam" id="PF12108">
    <property type="entry name" value="SF3a60_bindingd"/>
    <property type="match status" value="1"/>
</dbReference>
<dbReference type="Pfam" id="PF16837">
    <property type="entry name" value="SF3A3"/>
    <property type="match status" value="1"/>
</dbReference>
<dbReference type="InterPro" id="IPR022755">
    <property type="entry name" value="Znf_C2H2_jaz"/>
</dbReference>
<dbReference type="InterPro" id="IPR036236">
    <property type="entry name" value="Znf_C2H2_sf"/>
</dbReference>
<comment type="caution">
    <text evidence="10">The sequence shown here is derived from an EMBL/GenBank/DDBJ whole genome shotgun (WGS) entry which is preliminary data.</text>
</comment>
<dbReference type="SUPFAM" id="SSF57667">
    <property type="entry name" value="beta-beta-alpha zinc fingers"/>
    <property type="match status" value="1"/>
</dbReference>
<evidence type="ECO:0000256" key="3">
    <source>
        <dbReference type="ARBA" id="ARBA00022553"/>
    </source>
</evidence>
<proteinExistence type="inferred from homology"/>
<keyword evidence="5" id="KW-0863">Zinc-finger</keyword>
<dbReference type="GO" id="GO:0000398">
    <property type="term" value="P:mRNA splicing, via spliceosome"/>
    <property type="evidence" value="ECO:0007669"/>
    <property type="project" value="InterPro"/>
</dbReference>
<evidence type="ECO:0000256" key="4">
    <source>
        <dbReference type="ARBA" id="ARBA00022723"/>
    </source>
</evidence>
<dbReference type="Gene3D" id="3.30.160.60">
    <property type="entry name" value="Classic Zinc Finger"/>
    <property type="match status" value="1"/>
</dbReference>
<feature type="region of interest" description="Disordered" evidence="8">
    <location>
        <begin position="281"/>
        <end position="313"/>
    </location>
</feature>
<keyword evidence="11" id="KW-1185">Reference proteome</keyword>
<dbReference type="Proteomes" id="UP000799429">
    <property type="component" value="Unassembled WGS sequence"/>
</dbReference>
<dbReference type="InterPro" id="IPR031774">
    <property type="entry name" value="SF3A3_dom"/>
</dbReference>
<dbReference type="InterPro" id="IPR013087">
    <property type="entry name" value="Znf_C2H2_type"/>
</dbReference>
<feature type="compositionally biased region" description="Basic and acidic residues" evidence="8">
    <location>
        <begin position="303"/>
        <end position="313"/>
    </location>
</feature>
<evidence type="ECO:0000256" key="2">
    <source>
        <dbReference type="ARBA" id="ARBA00008776"/>
    </source>
</evidence>
<dbReference type="Pfam" id="PF12171">
    <property type="entry name" value="zf-C2H2_jaz"/>
    <property type="match status" value="1"/>
</dbReference>
<dbReference type="PANTHER" id="PTHR12786">
    <property type="entry name" value="SPLICING FACTOR SF3A-RELATED"/>
    <property type="match status" value="1"/>
</dbReference>
<evidence type="ECO:0000256" key="6">
    <source>
        <dbReference type="ARBA" id="ARBA00022833"/>
    </source>
</evidence>
<evidence type="ECO:0000256" key="5">
    <source>
        <dbReference type="ARBA" id="ARBA00022771"/>
    </source>
</evidence>
<dbReference type="Pfam" id="PF11931">
    <property type="entry name" value="SF3a60_Prp9_C"/>
    <property type="match status" value="1"/>
</dbReference>
<sequence>MILEEQRLLHEDLERLEQAIADRVLEEPKQIRDRLYRDHQIANFLDRFESQSTRLLEIYKDEDGERTKEIQSISTGDQFEEFYKQLHSIKDFHRRYPNEPVENLERAYKKRPPGENSAFSMDFDGIFTGEEGYGRFFDLTTHHETYLNLPGVKGARRIGYMQYLDQFDIFTPPQCPIKRPDKLTDEYFQYLGSLVNYLQEFLKKVRPLENLPRLFATFDEDFRIAWEHNEVDGWGAAAPSNDPDIPMTEGIGEGIWCRDCEKEFKNDNVYKAHLTGKKHMKNAEAKKVKPDFPATNGSTPHSGSKDLKKTKERAVAEREFRIKKLTSVMQTERADTKSNIERKAGMTERERQLEIQALYAESQEPMGPTEEDKDANGEEKIYNPLKLPLAWDGKPIPFWLYKLHGLGVELPCEICGNFVYMGRRAFEKHFNEARHVYGLKCLGITNTSLFREITGIEEALKLWDKIQRDKKQEKASNDNIVQMEDAEGNVMPEKVYYDLQKQGLL</sequence>